<dbReference type="CDD" id="cd01437">
    <property type="entry name" value="parp_like"/>
    <property type="match status" value="1"/>
</dbReference>
<sequence>MPPKKRVLNDDSPKNASNMLSGCVVALSGSTFTQSQGELVSLLESIGAQTAKTYSAKVTHVLTTQADYNKGSVTIKKALDAGIFVVSEDFLHESLTAGKKVKESEYALSKKKVDESDSESSSEEEQAKPKATRGKKAAAAKKQVVQPDSDSESSDESSSSDEEAKRSKKKQKPATTSTTSTTSTTTIPKKTKKELDDEVKENLLLAEKLADLDSDLDSDSDSDSDSDDGSKTKIQIKGRAAVDINFPRNSDFHVYDDGKDVYDATLNQTEIAQNNNKFYIVQLLQSDNNANQFVVWTRWGREGKVGQSKPFDHYSLSGAKSDFYKKFYEKTSNQFDNRHHFVKKSGKYDLLEMDYSVKDAEEPKKKKKPVVHKTECSLDDRVQNFIKLIFDVKMMKQTLVEAKFDLKKSPLGKLHKNQITKGYQVLKDIETEINGKCRRDQLQSLSSRFYTLIPHDFGFNVPPYIDTISHLKDKINMLASLADIEIATTLIKDSADDDSNLLEAYYKQLKSDIKPLDKSTDTYKNLVKYAMDSHDTSYFRFGLSVDDIYSVDREGEAPRFDPWKKNDNKLLLWHGSRLTNWCGIISQGLKIAPPEAPKTGYRFGKGIYFADCISKSASYCGTSRDKPTAIMILCEVALGNMNELDHDTYMEKAPAGTHSTKARGMSHPDPNGKFPIEQGLHIPGGKIVKSGLNTSCSHNEFIVYDIDQVKIRYILKVHVKN</sequence>
<feature type="compositionally biased region" description="Low complexity" evidence="14">
    <location>
        <begin position="173"/>
        <end position="188"/>
    </location>
</feature>
<dbReference type="GO" id="GO:0003677">
    <property type="term" value="F:DNA binding"/>
    <property type="evidence" value="ECO:0007669"/>
    <property type="project" value="UniProtKB-KW"/>
</dbReference>
<evidence type="ECO:0000256" key="11">
    <source>
        <dbReference type="ARBA" id="ARBA00023242"/>
    </source>
</evidence>
<dbReference type="RefSeq" id="XP_004354931.1">
    <property type="nucleotide sequence ID" value="XM_004354879.1"/>
</dbReference>
<dbReference type="FunFam" id="1.20.142.10:FF:000001">
    <property type="entry name" value="Poly [ADP-ribose] polymerase"/>
    <property type="match status" value="1"/>
</dbReference>
<dbReference type="GO" id="GO:0006302">
    <property type="term" value="P:double-strand break repair"/>
    <property type="evidence" value="ECO:0007669"/>
    <property type="project" value="EnsemblProtists"/>
</dbReference>
<dbReference type="Gene3D" id="2.20.140.10">
    <property type="entry name" value="WGR domain"/>
    <property type="match status" value="1"/>
</dbReference>
<dbReference type="SMART" id="SM00773">
    <property type="entry name" value="WGR"/>
    <property type="match status" value="1"/>
</dbReference>
<dbReference type="GO" id="GO:0072718">
    <property type="term" value="P:response to cisplatin"/>
    <property type="evidence" value="ECO:0007669"/>
    <property type="project" value="EnsemblProtists"/>
</dbReference>
<protein>
    <recommendedName>
        <fullName evidence="13">Poly [ADP-ribose] polymerase</fullName>
        <shortName evidence="13">PARP</shortName>
        <ecNumber evidence="13">2.4.2.-</ecNumber>
    </recommendedName>
</protein>
<dbReference type="GO" id="GO:0005730">
    <property type="term" value="C:nucleolus"/>
    <property type="evidence" value="ECO:0007669"/>
    <property type="project" value="TreeGrafter"/>
</dbReference>
<evidence type="ECO:0000259" key="18">
    <source>
        <dbReference type="PROSITE" id="PS51977"/>
    </source>
</evidence>
<dbReference type="GO" id="GO:0007346">
    <property type="term" value="P:regulation of mitotic cell cycle"/>
    <property type="evidence" value="ECO:0007669"/>
    <property type="project" value="EnsemblProtists"/>
</dbReference>
<dbReference type="OrthoDB" id="429950at2759"/>
<dbReference type="OMA" id="QGENDRF"/>
<dbReference type="GO" id="GO:0010225">
    <property type="term" value="P:response to UV-C"/>
    <property type="evidence" value="ECO:0007669"/>
    <property type="project" value="EnsemblProtists"/>
</dbReference>
<dbReference type="AlphaFoldDB" id="F4Q6M1"/>
<dbReference type="InterPro" id="IPR036616">
    <property type="entry name" value="Poly(ADP-ribose)pol_reg_dom_sf"/>
</dbReference>
<evidence type="ECO:0000256" key="14">
    <source>
        <dbReference type="SAM" id="MobiDB-lite"/>
    </source>
</evidence>
<evidence type="ECO:0000256" key="4">
    <source>
        <dbReference type="ARBA" id="ARBA00022695"/>
    </source>
</evidence>
<feature type="domain" description="BRCT" evidence="15">
    <location>
        <begin position="15"/>
        <end position="108"/>
    </location>
</feature>
<feature type="domain" description="PARP alpha-helical" evidence="17">
    <location>
        <begin position="375"/>
        <end position="492"/>
    </location>
</feature>
<dbReference type="PANTHER" id="PTHR10459:SF104">
    <property type="entry name" value="POLY [ADP-RIBOSE] POLYMERASE"/>
    <property type="match status" value="1"/>
</dbReference>
<dbReference type="Pfam" id="PF00644">
    <property type="entry name" value="PARP"/>
    <property type="match status" value="1"/>
</dbReference>
<organism evidence="19 20">
    <name type="scientific">Cavenderia fasciculata</name>
    <name type="common">Slime mold</name>
    <name type="synonym">Dictyostelium fasciculatum</name>
    <dbReference type="NCBI Taxonomy" id="261658"/>
    <lineage>
        <taxon>Eukaryota</taxon>
        <taxon>Amoebozoa</taxon>
        <taxon>Evosea</taxon>
        <taxon>Eumycetozoa</taxon>
        <taxon>Dictyostelia</taxon>
        <taxon>Acytosteliales</taxon>
        <taxon>Cavenderiaceae</taxon>
        <taxon>Cavenderia</taxon>
    </lineage>
</organism>
<dbReference type="InterPro" id="IPR008893">
    <property type="entry name" value="WGR_domain"/>
</dbReference>
<dbReference type="SUPFAM" id="SSF56399">
    <property type="entry name" value="ADP-ribosylation"/>
    <property type="match status" value="1"/>
</dbReference>
<keyword evidence="8" id="KW-0862">Zinc</keyword>
<evidence type="ECO:0000256" key="8">
    <source>
        <dbReference type="ARBA" id="ARBA00022833"/>
    </source>
</evidence>
<dbReference type="GeneID" id="14868603"/>
<dbReference type="InterPro" id="IPR036420">
    <property type="entry name" value="BRCT_dom_sf"/>
</dbReference>
<dbReference type="Proteomes" id="UP000007797">
    <property type="component" value="Unassembled WGS sequence"/>
</dbReference>
<evidence type="ECO:0000256" key="6">
    <source>
        <dbReference type="ARBA" id="ARBA00022737"/>
    </source>
</evidence>
<evidence type="ECO:0000256" key="2">
    <source>
        <dbReference type="ARBA" id="ARBA00022676"/>
    </source>
</evidence>
<keyword evidence="5" id="KW-0479">Metal-binding</keyword>
<keyword evidence="11" id="KW-0539">Nucleus</keyword>
<dbReference type="InterPro" id="IPR001357">
    <property type="entry name" value="BRCT_dom"/>
</dbReference>
<dbReference type="EMBL" id="GL883023">
    <property type="protein sequence ID" value="EGG16531.1"/>
    <property type="molecule type" value="Genomic_DNA"/>
</dbReference>
<dbReference type="SMART" id="SM00292">
    <property type="entry name" value="BRCT"/>
    <property type="match status" value="1"/>
</dbReference>
<keyword evidence="10" id="KW-0238">DNA-binding</keyword>
<keyword evidence="9 13" id="KW-0520">NAD</keyword>
<dbReference type="GO" id="GO:0070212">
    <property type="term" value="P:protein poly-ADP-ribosylation"/>
    <property type="evidence" value="ECO:0007669"/>
    <property type="project" value="TreeGrafter"/>
</dbReference>
<keyword evidence="6" id="KW-0677">Repeat</keyword>
<evidence type="ECO:0000256" key="1">
    <source>
        <dbReference type="ARBA" id="ARBA00004123"/>
    </source>
</evidence>
<dbReference type="FunFam" id="2.20.140.10:FF:000001">
    <property type="entry name" value="Poly [ADP-ribose] polymerase"/>
    <property type="match status" value="1"/>
</dbReference>
<dbReference type="PROSITE" id="PS51977">
    <property type="entry name" value="WGR"/>
    <property type="match status" value="1"/>
</dbReference>
<dbReference type="GO" id="GO:1990404">
    <property type="term" value="F:NAD+-protein mono-ADP-ribosyltransferase activity"/>
    <property type="evidence" value="ECO:0007669"/>
    <property type="project" value="EnsemblProtists"/>
</dbReference>
<dbReference type="GO" id="GO:0008270">
    <property type="term" value="F:zinc ion binding"/>
    <property type="evidence" value="ECO:0007669"/>
    <property type="project" value="UniProtKB-KW"/>
</dbReference>
<feature type="region of interest" description="Disordered" evidence="14">
    <location>
        <begin position="214"/>
        <end position="234"/>
    </location>
</feature>
<evidence type="ECO:0000256" key="12">
    <source>
        <dbReference type="ARBA" id="ARBA00024347"/>
    </source>
</evidence>
<dbReference type="SUPFAM" id="SSF47587">
    <property type="entry name" value="Domain of poly(ADP-ribose) polymerase"/>
    <property type="match status" value="1"/>
</dbReference>
<dbReference type="GO" id="GO:0010421">
    <property type="term" value="P:hydrogen peroxide-mediated programmed cell death"/>
    <property type="evidence" value="ECO:0007669"/>
    <property type="project" value="EnsemblProtists"/>
</dbReference>
<keyword evidence="7" id="KW-0863">Zinc-finger</keyword>
<dbReference type="PROSITE" id="PS51059">
    <property type="entry name" value="PARP_CATALYTIC"/>
    <property type="match status" value="1"/>
</dbReference>
<keyword evidence="4" id="KW-0548">Nucleotidyltransferase</keyword>
<dbReference type="PROSITE" id="PS50172">
    <property type="entry name" value="BRCT"/>
    <property type="match status" value="1"/>
</dbReference>
<dbReference type="SUPFAM" id="SSF52113">
    <property type="entry name" value="BRCT domain"/>
    <property type="match status" value="1"/>
</dbReference>
<evidence type="ECO:0000256" key="13">
    <source>
        <dbReference type="RuleBase" id="RU362114"/>
    </source>
</evidence>
<dbReference type="PROSITE" id="PS51060">
    <property type="entry name" value="PARP_ALPHA_HD"/>
    <property type="match status" value="1"/>
</dbReference>
<proteinExistence type="inferred from homology"/>
<dbReference type="InterPro" id="IPR050800">
    <property type="entry name" value="ARTD/PARP"/>
</dbReference>
<keyword evidence="20" id="KW-1185">Reference proteome</keyword>
<accession>F4Q6M1</accession>
<dbReference type="Gene3D" id="3.40.50.10190">
    <property type="entry name" value="BRCT domain"/>
    <property type="match status" value="1"/>
</dbReference>
<gene>
    <name evidence="19" type="primary">adprt2</name>
    <name evidence="19" type="ORF">DFA_09075</name>
</gene>
<dbReference type="Pfam" id="PF00533">
    <property type="entry name" value="BRCT"/>
    <property type="match status" value="1"/>
</dbReference>
<feature type="domain" description="WGR" evidence="18">
    <location>
        <begin position="251"/>
        <end position="348"/>
    </location>
</feature>
<evidence type="ECO:0000256" key="7">
    <source>
        <dbReference type="ARBA" id="ARBA00022771"/>
    </source>
</evidence>
<keyword evidence="2 13" id="KW-0328">Glycosyltransferase</keyword>
<evidence type="ECO:0000256" key="9">
    <source>
        <dbReference type="ARBA" id="ARBA00023027"/>
    </source>
</evidence>
<dbReference type="STRING" id="1054147.F4Q6M1"/>
<name>F4Q6M1_CACFS</name>
<dbReference type="Gene3D" id="1.20.142.10">
    <property type="entry name" value="Poly(ADP-ribose) polymerase, regulatory domain"/>
    <property type="match status" value="1"/>
</dbReference>
<evidence type="ECO:0000313" key="20">
    <source>
        <dbReference type="Proteomes" id="UP000007797"/>
    </source>
</evidence>
<dbReference type="Gene3D" id="3.90.228.10">
    <property type="match status" value="1"/>
</dbReference>
<dbReference type="EC" id="2.4.2.-" evidence="13"/>
<feature type="compositionally biased region" description="Basic residues" evidence="14">
    <location>
        <begin position="130"/>
        <end position="139"/>
    </location>
</feature>
<comment type="subcellular location">
    <subcellularLocation>
        <location evidence="1">Nucleus</location>
    </subcellularLocation>
</comment>
<feature type="compositionally biased region" description="Acidic residues" evidence="14">
    <location>
        <begin position="214"/>
        <end position="227"/>
    </location>
</feature>
<dbReference type="KEGG" id="dfa:DFA_09075"/>
<evidence type="ECO:0000256" key="5">
    <source>
        <dbReference type="ARBA" id="ARBA00022723"/>
    </source>
</evidence>
<evidence type="ECO:0000259" key="15">
    <source>
        <dbReference type="PROSITE" id="PS50172"/>
    </source>
</evidence>
<dbReference type="GO" id="GO:0016779">
    <property type="term" value="F:nucleotidyltransferase activity"/>
    <property type="evidence" value="ECO:0007669"/>
    <property type="project" value="UniProtKB-KW"/>
</dbReference>
<dbReference type="GO" id="GO:0003950">
    <property type="term" value="F:NAD+ poly-ADP-ribosyltransferase activity"/>
    <property type="evidence" value="ECO:0007669"/>
    <property type="project" value="UniProtKB-UniRule"/>
</dbReference>
<dbReference type="GO" id="GO:0000012">
    <property type="term" value="P:single strand break repair"/>
    <property type="evidence" value="ECO:0007669"/>
    <property type="project" value="EnsemblProtists"/>
</dbReference>
<dbReference type="GO" id="GO:0010918">
    <property type="term" value="P:positive regulation of mitochondrial membrane potential"/>
    <property type="evidence" value="ECO:0007669"/>
    <property type="project" value="EnsemblProtists"/>
</dbReference>
<feature type="domain" description="PARP catalytic" evidence="16">
    <location>
        <begin position="500"/>
        <end position="721"/>
    </location>
</feature>
<evidence type="ECO:0000259" key="17">
    <source>
        <dbReference type="PROSITE" id="PS51060"/>
    </source>
</evidence>
<dbReference type="SUPFAM" id="SSF142921">
    <property type="entry name" value="WGR domain-like"/>
    <property type="match status" value="1"/>
</dbReference>
<dbReference type="InterPro" id="IPR004102">
    <property type="entry name" value="Poly(ADP-ribose)pol_reg_dom"/>
</dbReference>
<evidence type="ECO:0000256" key="10">
    <source>
        <dbReference type="ARBA" id="ARBA00023125"/>
    </source>
</evidence>
<dbReference type="Pfam" id="PF05406">
    <property type="entry name" value="WGR"/>
    <property type="match status" value="1"/>
</dbReference>
<dbReference type="Pfam" id="PF02877">
    <property type="entry name" value="PARP_reg"/>
    <property type="match status" value="1"/>
</dbReference>
<feature type="compositionally biased region" description="Acidic residues" evidence="14">
    <location>
        <begin position="149"/>
        <end position="161"/>
    </location>
</feature>
<reference evidence="20" key="1">
    <citation type="journal article" date="2011" name="Genome Res.">
        <title>Phylogeny-wide analysis of social amoeba genomes highlights ancient origins for complex intercellular communication.</title>
        <authorList>
            <person name="Heidel A.J."/>
            <person name="Lawal H.M."/>
            <person name="Felder M."/>
            <person name="Schilde C."/>
            <person name="Helps N.R."/>
            <person name="Tunggal B."/>
            <person name="Rivero F."/>
            <person name="John U."/>
            <person name="Schleicher M."/>
            <person name="Eichinger L."/>
            <person name="Platzer M."/>
            <person name="Noegel A.A."/>
            <person name="Schaap P."/>
            <person name="Gloeckner G."/>
        </authorList>
    </citation>
    <scope>NUCLEOTIDE SEQUENCE [LARGE SCALE GENOMIC DNA]</scope>
    <source>
        <strain evidence="20">SH3</strain>
    </source>
</reference>
<dbReference type="PANTHER" id="PTHR10459">
    <property type="entry name" value="DNA LIGASE"/>
    <property type="match status" value="1"/>
</dbReference>
<comment type="similarity">
    <text evidence="12">Belongs to the ARTD/PARP family.</text>
</comment>
<feature type="region of interest" description="Disordered" evidence="14">
    <location>
        <begin position="110"/>
        <end position="195"/>
    </location>
</feature>
<keyword evidence="3 13" id="KW-0808">Transferase</keyword>
<dbReference type="GO" id="GO:0000077">
    <property type="term" value="P:DNA damage checkpoint signaling"/>
    <property type="evidence" value="ECO:0007669"/>
    <property type="project" value="EnsemblProtists"/>
</dbReference>
<dbReference type="InterPro" id="IPR036930">
    <property type="entry name" value="WGR_dom_sf"/>
</dbReference>
<evidence type="ECO:0000259" key="16">
    <source>
        <dbReference type="PROSITE" id="PS51059"/>
    </source>
</evidence>
<dbReference type="InterPro" id="IPR012317">
    <property type="entry name" value="Poly(ADP-ribose)pol_cat_dom"/>
</dbReference>
<evidence type="ECO:0000313" key="19">
    <source>
        <dbReference type="EMBL" id="EGG16531.1"/>
    </source>
</evidence>
<evidence type="ECO:0000256" key="3">
    <source>
        <dbReference type="ARBA" id="ARBA00022679"/>
    </source>
</evidence>
<dbReference type="FunFam" id="3.90.228.10:FF:000017">
    <property type="entry name" value="Poly [ADP-ribose] polymerase"/>
    <property type="match status" value="1"/>
</dbReference>